<name>A0A9P0QTG3_9ASCO</name>
<keyword evidence="2" id="KW-0132">Cell division</keyword>
<dbReference type="GO" id="GO:0031145">
    <property type="term" value="P:anaphase-promoting complex-dependent catabolic process"/>
    <property type="evidence" value="ECO:0007669"/>
    <property type="project" value="InterPro"/>
</dbReference>
<evidence type="ECO:0000256" key="2">
    <source>
        <dbReference type="ARBA" id="ARBA00022618"/>
    </source>
</evidence>
<feature type="region of interest" description="Disordered" evidence="6">
    <location>
        <begin position="161"/>
        <end position="206"/>
    </location>
</feature>
<evidence type="ECO:0000256" key="4">
    <source>
        <dbReference type="ARBA" id="ARBA00022786"/>
    </source>
</evidence>
<dbReference type="EMBL" id="CAKXYY010000016">
    <property type="protein sequence ID" value="CAH2354432.1"/>
    <property type="molecule type" value="Genomic_DNA"/>
</dbReference>
<feature type="compositionally biased region" description="Polar residues" evidence="6">
    <location>
        <begin position="17"/>
        <end position="28"/>
    </location>
</feature>
<keyword evidence="3" id="KW-0498">Mitosis</keyword>
<protein>
    <recommendedName>
        <fullName evidence="7">DOC domain-containing protein</fullName>
    </recommendedName>
</protein>
<dbReference type="GO" id="GO:0070979">
    <property type="term" value="P:protein K11-linked ubiquitination"/>
    <property type="evidence" value="ECO:0007669"/>
    <property type="project" value="TreeGrafter"/>
</dbReference>
<sequence length="446" mass="49158">MNSSDYWEQSSFHRPDSNISQNTNTTADSSHHRVQIQEEIPQSELLDSIASANASDYNVNQQQALGTDDDSENDEGNMGISHGSPIEPDEEDEDNYHHHSHHHSSMDIHHQPSLEQIQRVYYTKGLQELESLHLLDLSPLANWKLSSSKLGFGLSQLRDDSPDSFWQSDGSNGNNHNGNNQNNGSNNGGSNNGNNGNSNNGGITNANNELTNPHSIIIQFSKKVSIERVSIFTNFSIDESYTPSKIQILAGSSDGWDLSEVCVVSFNKPIGWSHIIFNGIRADGVLKCFIIKLVVLSNHQDGKDTHIRAVKVFGKKQKLKQQPNTQSVNLSRGINHSDILKDISASSGLGFGNVSGISLNSSRHRRLKSSDSIDEDSLEADVIQKENTVEEDQEELDVEVDEDTNTTENSTAMNNTLGVTLENVSEIIGFNSGFQSLEMKSISSIR</sequence>
<keyword evidence="5" id="KW-0131">Cell cycle</keyword>
<dbReference type="SUPFAM" id="SSF49785">
    <property type="entry name" value="Galactose-binding domain-like"/>
    <property type="match status" value="1"/>
</dbReference>
<feature type="region of interest" description="Disordered" evidence="6">
    <location>
        <begin position="388"/>
        <end position="411"/>
    </location>
</feature>
<dbReference type="Gene3D" id="2.60.120.260">
    <property type="entry name" value="Galactose-binding domain-like"/>
    <property type="match status" value="1"/>
</dbReference>
<dbReference type="InterPro" id="IPR004939">
    <property type="entry name" value="APC_su10/DOC_dom"/>
</dbReference>
<evidence type="ECO:0000256" key="3">
    <source>
        <dbReference type="ARBA" id="ARBA00022776"/>
    </source>
</evidence>
<feature type="compositionally biased region" description="Low complexity" evidence="6">
    <location>
        <begin position="192"/>
        <end position="206"/>
    </location>
</feature>
<organism evidence="8 9">
    <name type="scientific">[Candida] railenensis</name>
    <dbReference type="NCBI Taxonomy" id="45579"/>
    <lineage>
        <taxon>Eukaryota</taxon>
        <taxon>Fungi</taxon>
        <taxon>Dikarya</taxon>
        <taxon>Ascomycota</taxon>
        <taxon>Saccharomycotina</taxon>
        <taxon>Pichiomycetes</taxon>
        <taxon>Debaryomycetaceae</taxon>
        <taxon>Kurtzmaniella</taxon>
    </lineage>
</organism>
<dbReference type="InterPro" id="IPR016901">
    <property type="entry name" value="APC10/Doc1"/>
</dbReference>
<dbReference type="PANTHER" id="PTHR12936:SF0">
    <property type="entry name" value="ANAPHASE-PROMOTING COMPLEX SUBUNIT 10"/>
    <property type="match status" value="1"/>
</dbReference>
<evidence type="ECO:0000259" key="7">
    <source>
        <dbReference type="PROSITE" id="PS51284"/>
    </source>
</evidence>
<comment type="similarity">
    <text evidence="1">Belongs to the APC10 family.</text>
</comment>
<comment type="caution">
    <text evidence="8">The sequence shown here is derived from an EMBL/GenBank/DDBJ whole genome shotgun (WGS) entry which is preliminary data.</text>
</comment>
<keyword evidence="4" id="KW-0833">Ubl conjugation pathway</keyword>
<dbReference type="PANTHER" id="PTHR12936">
    <property type="entry name" value="ANAPHASE-PROMOTING COMPLEX 10"/>
    <property type="match status" value="1"/>
</dbReference>
<dbReference type="Pfam" id="PF03256">
    <property type="entry name" value="ANAPC10"/>
    <property type="match status" value="2"/>
</dbReference>
<dbReference type="OrthoDB" id="24948at2759"/>
<gene>
    <name evidence="8" type="ORF">CLIB1423_16S02542</name>
</gene>
<evidence type="ECO:0000313" key="8">
    <source>
        <dbReference type="EMBL" id="CAH2354432.1"/>
    </source>
</evidence>
<evidence type="ECO:0000256" key="1">
    <source>
        <dbReference type="ARBA" id="ARBA00006762"/>
    </source>
</evidence>
<dbReference type="InterPro" id="IPR008979">
    <property type="entry name" value="Galactose-bd-like_sf"/>
</dbReference>
<dbReference type="SMART" id="SM01337">
    <property type="entry name" value="APC10"/>
    <property type="match status" value="1"/>
</dbReference>
<feature type="compositionally biased region" description="Polar residues" evidence="6">
    <location>
        <begin position="1"/>
        <end position="10"/>
    </location>
</feature>
<dbReference type="AlphaFoldDB" id="A0A9P0QTG3"/>
<reference evidence="8" key="1">
    <citation type="submission" date="2022-03" db="EMBL/GenBank/DDBJ databases">
        <authorList>
            <person name="Legras J.-L."/>
            <person name="Devillers H."/>
            <person name="Grondin C."/>
        </authorList>
    </citation>
    <scope>NUCLEOTIDE SEQUENCE</scope>
    <source>
        <strain evidence="8">CLIB 1423</strain>
    </source>
</reference>
<feature type="compositionally biased region" description="Acidic residues" evidence="6">
    <location>
        <begin position="389"/>
        <end position="405"/>
    </location>
</feature>
<feature type="domain" description="DOC" evidence="7">
    <location>
        <begin position="113"/>
        <end position="339"/>
    </location>
</feature>
<proteinExistence type="inferred from homology"/>
<dbReference type="GO" id="GO:0005680">
    <property type="term" value="C:anaphase-promoting complex"/>
    <property type="evidence" value="ECO:0007669"/>
    <property type="project" value="InterPro"/>
</dbReference>
<keyword evidence="9" id="KW-1185">Reference proteome</keyword>
<dbReference type="CDD" id="cd08366">
    <property type="entry name" value="APC10"/>
    <property type="match status" value="1"/>
</dbReference>
<feature type="compositionally biased region" description="Polar residues" evidence="6">
    <location>
        <begin position="50"/>
        <end position="65"/>
    </location>
</feature>
<dbReference type="PROSITE" id="PS51284">
    <property type="entry name" value="DOC"/>
    <property type="match status" value="1"/>
</dbReference>
<dbReference type="Proteomes" id="UP000837801">
    <property type="component" value="Unassembled WGS sequence"/>
</dbReference>
<feature type="compositionally biased region" description="Low complexity" evidence="6">
    <location>
        <begin position="170"/>
        <end position="185"/>
    </location>
</feature>
<evidence type="ECO:0000256" key="5">
    <source>
        <dbReference type="ARBA" id="ARBA00023306"/>
    </source>
</evidence>
<evidence type="ECO:0000256" key="6">
    <source>
        <dbReference type="SAM" id="MobiDB-lite"/>
    </source>
</evidence>
<dbReference type="GO" id="GO:0051301">
    <property type="term" value="P:cell division"/>
    <property type="evidence" value="ECO:0007669"/>
    <property type="project" value="UniProtKB-KW"/>
</dbReference>
<evidence type="ECO:0000313" key="9">
    <source>
        <dbReference type="Proteomes" id="UP000837801"/>
    </source>
</evidence>
<accession>A0A9P0QTG3</accession>
<feature type="region of interest" description="Disordered" evidence="6">
    <location>
        <begin position="1"/>
        <end position="111"/>
    </location>
</feature>